<name>A0A183TUJ3_SCHSO</name>
<sequence>LLPPSSAATGSYRHCALLSPTSLLCLRRWASGLGPVGLSDGTPRSHYIVSLADAGRTLVVVPKSAFVN</sequence>
<reference evidence="1" key="1">
    <citation type="submission" date="2016-06" db="UniProtKB">
        <authorList>
            <consortium name="WormBaseParasite"/>
        </authorList>
    </citation>
    <scope>IDENTIFICATION</scope>
</reference>
<dbReference type="AlphaFoldDB" id="A0A183TUJ3"/>
<evidence type="ECO:0000313" key="1">
    <source>
        <dbReference type="WBParaSite" id="SSLN_0002088601-mRNA-1"/>
    </source>
</evidence>
<dbReference type="WBParaSite" id="SSLN_0002088601-mRNA-1">
    <property type="protein sequence ID" value="SSLN_0002088601-mRNA-1"/>
    <property type="gene ID" value="SSLN_0002088601"/>
</dbReference>
<accession>A0A183TUJ3</accession>
<proteinExistence type="predicted"/>
<protein>
    <submittedName>
        <fullName evidence="1">DUF3379 domain-containing protein</fullName>
    </submittedName>
</protein>
<organism evidence="1">
    <name type="scientific">Schistocephalus solidus</name>
    <name type="common">Tapeworm</name>
    <dbReference type="NCBI Taxonomy" id="70667"/>
    <lineage>
        <taxon>Eukaryota</taxon>
        <taxon>Metazoa</taxon>
        <taxon>Spiralia</taxon>
        <taxon>Lophotrochozoa</taxon>
        <taxon>Platyhelminthes</taxon>
        <taxon>Cestoda</taxon>
        <taxon>Eucestoda</taxon>
        <taxon>Diphyllobothriidea</taxon>
        <taxon>Diphyllobothriidae</taxon>
        <taxon>Schistocephalus</taxon>
    </lineage>
</organism>